<dbReference type="EMBL" id="UINC01050006">
    <property type="protein sequence ID" value="SVB62459.1"/>
    <property type="molecule type" value="Genomic_DNA"/>
</dbReference>
<dbReference type="AlphaFoldDB" id="A0A382FIG8"/>
<dbReference type="InterPro" id="IPR029063">
    <property type="entry name" value="SAM-dependent_MTases_sf"/>
</dbReference>
<evidence type="ECO:0008006" key="2">
    <source>
        <dbReference type="Google" id="ProtNLM"/>
    </source>
</evidence>
<evidence type="ECO:0000313" key="1">
    <source>
        <dbReference type="EMBL" id="SVB62459.1"/>
    </source>
</evidence>
<dbReference type="CDD" id="cd02440">
    <property type="entry name" value="AdoMet_MTases"/>
    <property type="match status" value="1"/>
</dbReference>
<accession>A0A382FIG8</accession>
<dbReference type="SUPFAM" id="SSF53335">
    <property type="entry name" value="S-adenosyl-L-methionine-dependent methyltransferases"/>
    <property type="match status" value="1"/>
</dbReference>
<reference evidence="1" key="1">
    <citation type="submission" date="2018-05" db="EMBL/GenBank/DDBJ databases">
        <authorList>
            <person name="Lanie J.A."/>
            <person name="Ng W.-L."/>
            <person name="Kazmierczak K.M."/>
            <person name="Andrzejewski T.M."/>
            <person name="Davidsen T.M."/>
            <person name="Wayne K.J."/>
            <person name="Tettelin H."/>
            <person name="Glass J.I."/>
            <person name="Rusch D."/>
            <person name="Podicherti R."/>
            <person name="Tsui H.-C.T."/>
            <person name="Winkler M.E."/>
        </authorList>
    </citation>
    <scope>NUCLEOTIDE SEQUENCE</scope>
</reference>
<organism evidence="1">
    <name type="scientific">marine metagenome</name>
    <dbReference type="NCBI Taxonomy" id="408172"/>
    <lineage>
        <taxon>unclassified sequences</taxon>
        <taxon>metagenomes</taxon>
        <taxon>ecological metagenomes</taxon>
    </lineage>
</organism>
<dbReference type="Gene3D" id="3.40.50.150">
    <property type="entry name" value="Vaccinia Virus protein VP39"/>
    <property type="match status" value="1"/>
</dbReference>
<name>A0A382FIG8_9ZZZZ</name>
<dbReference type="Pfam" id="PF13489">
    <property type="entry name" value="Methyltransf_23"/>
    <property type="match status" value="1"/>
</dbReference>
<protein>
    <recommendedName>
        <fullName evidence="2">Methyltransferase type 12 domain-containing protein</fullName>
    </recommendedName>
</protein>
<gene>
    <name evidence="1" type="ORF">METZ01_LOCUS215313</name>
</gene>
<proteinExistence type="predicted"/>
<sequence>MTSIIDKIYPKTQQVVDLVLKEYPMQKKNLRKAKSNLDENENQEVESYIDFLITEGHKIETIAEAYTLIVRDTFREEFYFREKGKYRYSLFSEVEELVYNNHDYMKLYMIGCGLTCYWWPNHVQLRRFFIANIKKFKAQENDLYREVGPGNGIYFLQAMKNCCFKNYEGIDISPTSVELTKRLLGSGFFGDFSKANIIQDNFLDKKERDLADFLVMGEVLEHVENPDEFIKRAYATTKDTAWVFLTTCINAPAIDHLYNPGTIENLEKLFTDNSFVIRERCIVPRVGKSEEECIKEKLAINVGYFLSKN</sequence>